<evidence type="ECO:0000256" key="7">
    <source>
        <dbReference type="ARBA" id="ARBA00022692"/>
    </source>
</evidence>
<keyword evidence="13" id="KW-0961">Cell wall biogenesis/degradation</keyword>
<keyword evidence="9" id="KW-0573">Peptidoglycan synthesis</keyword>
<protein>
    <recommendedName>
        <fullName evidence="17">Probable peptidoglycan glycosyltransferase FtsW</fullName>
        <ecNumber evidence="19">2.4.99.28</ecNumber>
    </recommendedName>
    <alternativeName>
        <fullName evidence="18">Cell division protein FtsW</fullName>
    </alternativeName>
    <alternativeName>
        <fullName evidence="15">Cell wall polymerase</fullName>
    </alternativeName>
    <alternativeName>
        <fullName evidence="14">Peptidoglycan polymerase</fullName>
    </alternativeName>
</protein>
<accession>A0ABV1EHC0</accession>
<evidence type="ECO:0000256" key="6">
    <source>
        <dbReference type="ARBA" id="ARBA00022679"/>
    </source>
</evidence>
<comment type="subcellular location">
    <subcellularLocation>
        <location evidence="1">Cell membrane</location>
        <topology evidence="1">Multi-pass membrane protein</topology>
    </subcellularLocation>
</comment>
<keyword evidence="6" id="KW-0808">Transferase</keyword>
<comment type="function">
    <text evidence="21">Peptidoglycan polymerase that is essential for cell division.</text>
</comment>
<keyword evidence="24" id="KW-1185">Reference proteome</keyword>
<keyword evidence="12" id="KW-0131">Cell cycle</keyword>
<dbReference type="PANTHER" id="PTHR30474:SF2">
    <property type="entry name" value="PEPTIDOGLYCAN GLYCOSYLTRANSFERASE FTSW-RELATED"/>
    <property type="match status" value="1"/>
</dbReference>
<dbReference type="Pfam" id="PF01098">
    <property type="entry name" value="FTSW_RODA_SPOVE"/>
    <property type="match status" value="1"/>
</dbReference>
<evidence type="ECO:0000256" key="17">
    <source>
        <dbReference type="ARBA" id="ARBA00041185"/>
    </source>
</evidence>
<comment type="caution">
    <text evidence="23">The sequence shown here is derived from an EMBL/GenBank/DDBJ whole genome shotgun (WGS) entry which is preliminary data.</text>
</comment>
<dbReference type="InterPro" id="IPR001182">
    <property type="entry name" value="FtsW/RodA"/>
</dbReference>
<dbReference type="InterPro" id="IPR013437">
    <property type="entry name" value="FtsW"/>
</dbReference>
<feature type="transmembrane region" description="Helical" evidence="22">
    <location>
        <begin position="26"/>
        <end position="49"/>
    </location>
</feature>
<proteinExistence type="inferred from homology"/>
<comment type="similarity">
    <text evidence="16">Belongs to the SEDS family. FtsW subfamily.</text>
</comment>
<feature type="transmembrane region" description="Helical" evidence="22">
    <location>
        <begin position="277"/>
        <end position="304"/>
    </location>
</feature>
<feature type="transmembrane region" description="Helical" evidence="22">
    <location>
        <begin position="69"/>
        <end position="87"/>
    </location>
</feature>
<evidence type="ECO:0000256" key="13">
    <source>
        <dbReference type="ARBA" id="ARBA00023316"/>
    </source>
</evidence>
<evidence type="ECO:0000256" key="20">
    <source>
        <dbReference type="ARBA" id="ARBA00049902"/>
    </source>
</evidence>
<evidence type="ECO:0000256" key="9">
    <source>
        <dbReference type="ARBA" id="ARBA00022984"/>
    </source>
</evidence>
<comment type="pathway">
    <text evidence="2">Cell wall biogenesis; peptidoglycan biosynthesis.</text>
</comment>
<feature type="transmembrane region" description="Helical" evidence="22">
    <location>
        <begin position="96"/>
        <end position="115"/>
    </location>
</feature>
<evidence type="ECO:0000256" key="10">
    <source>
        <dbReference type="ARBA" id="ARBA00022989"/>
    </source>
</evidence>
<feature type="transmembrane region" description="Helical" evidence="22">
    <location>
        <begin position="203"/>
        <end position="225"/>
    </location>
</feature>
<feature type="transmembrane region" description="Helical" evidence="22">
    <location>
        <begin position="246"/>
        <end position="265"/>
    </location>
</feature>
<evidence type="ECO:0000256" key="19">
    <source>
        <dbReference type="ARBA" id="ARBA00044770"/>
    </source>
</evidence>
<keyword evidence="11 22" id="KW-0472">Membrane</keyword>
<evidence type="ECO:0000256" key="18">
    <source>
        <dbReference type="ARBA" id="ARBA00041418"/>
    </source>
</evidence>
<comment type="catalytic activity">
    <reaction evidence="20">
        <text>[GlcNAc-(1-&gt;4)-Mur2Ac(oyl-L-Ala-gamma-D-Glu-L-Lys-D-Ala-D-Ala)](n)-di-trans,octa-cis-undecaprenyl diphosphate + beta-D-GlcNAc-(1-&gt;4)-Mur2Ac(oyl-L-Ala-gamma-D-Glu-L-Lys-D-Ala-D-Ala)-di-trans,octa-cis-undecaprenyl diphosphate = [GlcNAc-(1-&gt;4)-Mur2Ac(oyl-L-Ala-gamma-D-Glu-L-Lys-D-Ala-D-Ala)](n+1)-di-trans,octa-cis-undecaprenyl diphosphate + di-trans,octa-cis-undecaprenyl diphosphate + H(+)</text>
        <dbReference type="Rhea" id="RHEA:23708"/>
        <dbReference type="Rhea" id="RHEA-COMP:9602"/>
        <dbReference type="Rhea" id="RHEA-COMP:9603"/>
        <dbReference type="ChEBI" id="CHEBI:15378"/>
        <dbReference type="ChEBI" id="CHEBI:58405"/>
        <dbReference type="ChEBI" id="CHEBI:60033"/>
        <dbReference type="ChEBI" id="CHEBI:78435"/>
        <dbReference type="EC" id="2.4.99.28"/>
    </reaction>
</comment>
<name>A0ABV1EHC0_9FIRM</name>
<evidence type="ECO:0000256" key="16">
    <source>
        <dbReference type="ARBA" id="ARBA00038053"/>
    </source>
</evidence>
<dbReference type="EMBL" id="JBBNFM010000004">
    <property type="protein sequence ID" value="MEQ2453965.1"/>
    <property type="molecule type" value="Genomic_DNA"/>
</dbReference>
<evidence type="ECO:0000256" key="3">
    <source>
        <dbReference type="ARBA" id="ARBA00022475"/>
    </source>
</evidence>
<dbReference type="PANTHER" id="PTHR30474">
    <property type="entry name" value="CELL CYCLE PROTEIN"/>
    <property type="match status" value="1"/>
</dbReference>
<evidence type="ECO:0000256" key="1">
    <source>
        <dbReference type="ARBA" id="ARBA00004651"/>
    </source>
</evidence>
<evidence type="ECO:0000256" key="14">
    <source>
        <dbReference type="ARBA" id="ARBA00032370"/>
    </source>
</evidence>
<evidence type="ECO:0000256" key="4">
    <source>
        <dbReference type="ARBA" id="ARBA00022618"/>
    </source>
</evidence>
<feature type="transmembrane region" description="Helical" evidence="22">
    <location>
        <begin position="164"/>
        <end position="197"/>
    </location>
</feature>
<keyword evidence="10 22" id="KW-1133">Transmembrane helix</keyword>
<evidence type="ECO:0000256" key="2">
    <source>
        <dbReference type="ARBA" id="ARBA00004752"/>
    </source>
</evidence>
<sequence length="381" mass="42311">MNDRNRNTDTNEIDSRRKPLWYSGRYFDYPLLGIVLGLVLFGLVMVYSTSSYRADELYGDSTYFAKRQLVFELVALFGMFLVSKIDYRRYARYSKYFLYVAMALLVLVYIIGSASHGSTRWIYIGAFGFQPSEFAKLALIVYTADICTRKPRSLNTLKGLAKMLLLPFVTIILIAIENLSTAIICFGIVVIIVFVASPKKWPFVLMGLIGILMCVIFIATAGYRADRIRIWLAPEKYDDGYQTMQSLYAIGSGGFFGRGIGNSIQKMGFIPESHNDMIFSVICEELGLFGAALVIAMFVVLIYRCALIAINSGERFGGLIATGVMAHVAVQVLINISVVTNTIPPTGVPLPFISYGGSSICFMLLEMGLVLAVARQMKPGR</sequence>
<dbReference type="EC" id="2.4.99.28" evidence="19"/>
<organism evidence="23 24">
    <name type="scientific">Coprococcus ammoniilyticus</name>
    <dbReference type="NCBI Taxonomy" id="2981785"/>
    <lineage>
        <taxon>Bacteria</taxon>
        <taxon>Bacillati</taxon>
        <taxon>Bacillota</taxon>
        <taxon>Clostridia</taxon>
        <taxon>Lachnospirales</taxon>
        <taxon>Lachnospiraceae</taxon>
        <taxon>Coprococcus</taxon>
    </lineage>
</organism>
<reference evidence="23 24" key="1">
    <citation type="submission" date="2024-04" db="EMBL/GenBank/DDBJ databases">
        <title>Human intestinal bacterial collection.</title>
        <authorList>
            <person name="Pauvert C."/>
            <person name="Hitch T.C.A."/>
            <person name="Clavel T."/>
        </authorList>
    </citation>
    <scope>NUCLEOTIDE SEQUENCE [LARGE SCALE GENOMIC DNA]</scope>
    <source>
        <strain evidence="23 24">CLA-AA-H141</strain>
    </source>
</reference>
<dbReference type="NCBIfam" id="TIGR02614">
    <property type="entry name" value="ftsW"/>
    <property type="match status" value="1"/>
</dbReference>
<dbReference type="Proteomes" id="UP001482186">
    <property type="component" value="Unassembled WGS sequence"/>
</dbReference>
<evidence type="ECO:0000256" key="22">
    <source>
        <dbReference type="SAM" id="Phobius"/>
    </source>
</evidence>
<evidence type="ECO:0000256" key="15">
    <source>
        <dbReference type="ARBA" id="ARBA00033270"/>
    </source>
</evidence>
<gene>
    <name evidence="23" type="primary">ftsW</name>
    <name evidence="23" type="ORF">AAAT04_07865</name>
</gene>
<feature type="transmembrane region" description="Helical" evidence="22">
    <location>
        <begin position="316"/>
        <end position="340"/>
    </location>
</feature>
<evidence type="ECO:0000256" key="8">
    <source>
        <dbReference type="ARBA" id="ARBA00022960"/>
    </source>
</evidence>
<evidence type="ECO:0000313" key="24">
    <source>
        <dbReference type="Proteomes" id="UP001482186"/>
    </source>
</evidence>
<feature type="transmembrane region" description="Helical" evidence="22">
    <location>
        <begin position="121"/>
        <end position="143"/>
    </location>
</feature>
<keyword evidence="4" id="KW-0132">Cell division</keyword>
<evidence type="ECO:0000256" key="21">
    <source>
        <dbReference type="ARBA" id="ARBA00049966"/>
    </source>
</evidence>
<evidence type="ECO:0000256" key="11">
    <source>
        <dbReference type="ARBA" id="ARBA00023136"/>
    </source>
</evidence>
<keyword evidence="5" id="KW-0328">Glycosyltransferase</keyword>
<evidence type="ECO:0000256" key="5">
    <source>
        <dbReference type="ARBA" id="ARBA00022676"/>
    </source>
</evidence>
<evidence type="ECO:0000256" key="12">
    <source>
        <dbReference type="ARBA" id="ARBA00023306"/>
    </source>
</evidence>
<feature type="transmembrane region" description="Helical" evidence="22">
    <location>
        <begin position="352"/>
        <end position="374"/>
    </location>
</feature>
<keyword evidence="8" id="KW-0133">Cell shape</keyword>
<evidence type="ECO:0000313" key="23">
    <source>
        <dbReference type="EMBL" id="MEQ2453965.1"/>
    </source>
</evidence>
<keyword evidence="7 22" id="KW-0812">Transmembrane</keyword>
<dbReference type="RefSeq" id="WP_021944489.1">
    <property type="nucleotide sequence ID" value="NZ_JAOQJS010000004.1"/>
</dbReference>
<keyword evidence="3" id="KW-1003">Cell membrane</keyword>